<dbReference type="VEuPathDB" id="FungiDB:SPPG_01452"/>
<dbReference type="GeneID" id="27685112"/>
<organism evidence="2 3">
    <name type="scientific">Spizellomyces punctatus (strain DAOM BR117)</name>
    <dbReference type="NCBI Taxonomy" id="645134"/>
    <lineage>
        <taxon>Eukaryota</taxon>
        <taxon>Fungi</taxon>
        <taxon>Fungi incertae sedis</taxon>
        <taxon>Chytridiomycota</taxon>
        <taxon>Chytridiomycota incertae sedis</taxon>
        <taxon>Chytridiomycetes</taxon>
        <taxon>Spizellomycetales</taxon>
        <taxon>Spizellomycetaceae</taxon>
        <taxon>Spizellomyces</taxon>
    </lineage>
</organism>
<name>A0A0L0HT03_SPIPD</name>
<feature type="domain" description="UspA" evidence="1">
    <location>
        <begin position="37"/>
        <end position="180"/>
    </location>
</feature>
<dbReference type="PANTHER" id="PTHR31964">
    <property type="entry name" value="ADENINE NUCLEOTIDE ALPHA HYDROLASES-LIKE SUPERFAMILY PROTEIN"/>
    <property type="match status" value="1"/>
</dbReference>
<dbReference type="OMA" id="VGIAMDY"/>
<dbReference type="Proteomes" id="UP000053201">
    <property type="component" value="Unassembled WGS sequence"/>
</dbReference>
<dbReference type="PRINTS" id="PR01438">
    <property type="entry name" value="UNVRSLSTRESS"/>
</dbReference>
<dbReference type="PANTHER" id="PTHR31964:SF113">
    <property type="entry name" value="USPA DOMAIN-CONTAINING PROTEIN"/>
    <property type="match status" value="1"/>
</dbReference>
<dbReference type="CDD" id="cd23659">
    <property type="entry name" value="USP_At3g01520-like"/>
    <property type="match status" value="1"/>
</dbReference>
<proteinExistence type="predicted"/>
<evidence type="ECO:0000259" key="1">
    <source>
        <dbReference type="Pfam" id="PF00582"/>
    </source>
</evidence>
<dbReference type="RefSeq" id="XP_016612043.1">
    <property type="nucleotide sequence ID" value="XM_016749769.1"/>
</dbReference>
<reference evidence="2 3" key="1">
    <citation type="submission" date="2009-08" db="EMBL/GenBank/DDBJ databases">
        <title>The Genome Sequence of Spizellomyces punctatus strain DAOM BR117.</title>
        <authorList>
            <consortium name="The Broad Institute Genome Sequencing Platform"/>
            <person name="Russ C."/>
            <person name="Cuomo C."/>
            <person name="Shea T."/>
            <person name="Young S.K."/>
            <person name="Zeng Q."/>
            <person name="Koehrsen M."/>
            <person name="Haas B."/>
            <person name="Borodovsky M."/>
            <person name="Guigo R."/>
            <person name="Alvarado L."/>
            <person name="Berlin A."/>
            <person name="Bochicchio J."/>
            <person name="Borenstein D."/>
            <person name="Chapman S."/>
            <person name="Chen Z."/>
            <person name="Engels R."/>
            <person name="Freedman E."/>
            <person name="Gellesch M."/>
            <person name="Goldberg J."/>
            <person name="Griggs A."/>
            <person name="Gujja S."/>
            <person name="Heiman D."/>
            <person name="Hepburn T."/>
            <person name="Howarth C."/>
            <person name="Jen D."/>
            <person name="Larson L."/>
            <person name="Lewis B."/>
            <person name="Mehta T."/>
            <person name="Park D."/>
            <person name="Pearson M."/>
            <person name="Roberts A."/>
            <person name="Saif S."/>
            <person name="Shenoy N."/>
            <person name="Sisk P."/>
            <person name="Stolte C."/>
            <person name="Sykes S."/>
            <person name="Thomson T."/>
            <person name="Walk T."/>
            <person name="White J."/>
            <person name="Yandava C."/>
            <person name="Burger G."/>
            <person name="Gray M.W."/>
            <person name="Holland P.W.H."/>
            <person name="King N."/>
            <person name="Lang F.B.F."/>
            <person name="Roger A.J."/>
            <person name="Ruiz-Trillo I."/>
            <person name="Lander E."/>
            <person name="Nusbaum C."/>
        </authorList>
    </citation>
    <scope>NUCLEOTIDE SEQUENCE [LARGE SCALE GENOMIC DNA]</scope>
    <source>
        <strain evidence="2 3">DAOM BR117</strain>
    </source>
</reference>
<dbReference type="STRING" id="645134.A0A0L0HT03"/>
<dbReference type="EMBL" id="KQ257451">
    <property type="protein sequence ID" value="KND04004.1"/>
    <property type="molecule type" value="Genomic_DNA"/>
</dbReference>
<accession>A0A0L0HT03</accession>
<dbReference type="AlphaFoldDB" id="A0A0L0HT03"/>
<dbReference type="InterPro" id="IPR006015">
    <property type="entry name" value="Universal_stress_UspA"/>
</dbReference>
<gene>
    <name evidence="2" type="ORF">SPPG_01452</name>
</gene>
<keyword evidence="3" id="KW-1185">Reference proteome</keyword>
<sequence length="196" mass="20991">MIDTDEDHPLPDGIATIMACPRASDLTPEAGEGITTLVALDGSSNSEAAFDWAAKNIVTSGDTLILLKVLEESQIADQYYADQVNGTDILEETLKKTASELLHKYATRLTQASPHLTDVEVTAKVKIGAPQIVACEVADDLNVSRLVMGSRGLGMIKRMLFGSVSAYCMDHSHVPVTVVRVEDGQLNIHEGGNKAN</sequence>
<evidence type="ECO:0000313" key="2">
    <source>
        <dbReference type="EMBL" id="KND04004.1"/>
    </source>
</evidence>
<evidence type="ECO:0000313" key="3">
    <source>
        <dbReference type="Proteomes" id="UP000053201"/>
    </source>
</evidence>
<dbReference type="InterPro" id="IPR014729">
    <property type="entry name" value="Rossmann-like_a/b/a_fold"/>
</dbReference>
<dbReference type="Gene3D" id="3.40.50.620">
    <property type="entry name" value="HUPs"/>
    <property type="match status" value="1"/>
</dbReference>
<dbReference type="InParanoid" id="A0A0L0HT03"/>
<protein>
    <recommendedName>
        <fullName evidence="1">UspA domain-containing protein</fullName>
    </recommendedName>
</protein>
<dbReference type="OrthoDB" id="843225at2759"/>
<dbReference type="SUPFAM" id="SSF52402">
    <property type="entry name" value="Adenine nucleotide alpha hydrolases-like"/>
    <property type="match status" value="1"/>
</dbReference>
<dbReference type="InterPro" id="IPR006016">
    <property type="entry name" value="UspA"/>
</dbReference>
<dbReference type="Pfam" id="PF00582">
    <property type="entry name" value="Usp"/>
    <property type="match status" value="1"/>
</dbReference>